<evidence type="ECO:0000313" key="2">
    <source>
        <dbReference type="Proteomes" id="UP000647587"/>
    </source>
</evidence>
<comment type="caution">
    <text evidence="1">The sequence shown here is derived from an EMBL/GenBank/DDBJ whole genome shotgun (WGS) entry which is preliminary data.</text>
</comment>
<accession>A0ABQ2EZJ0</accession>
<evidence type="ECO:0000313" key="1">
    <source>
        <dbReference type="EMBL" id="GGK33666.1"/>
    </source>
</evidence>
<gene>
    <name evidence="1" type="ORF">GCM10008955_29660</name>
</gene>
<keyword evidence="2" id="KW-1185">Reference proteome</keyword>
<reference evidence="2" key="1">
    <citation type="journal article" date="2019" name="Int. J. Syst. Evol. Microbiol.">
        <title>The Global Catalogue of Microorganisms (GCM) 10K type strain sequencing project: providing services to taxonomists for standard genome sequencing and annotation.</title>
        <authorList>
            <consortium name="The Broad Institute Genomics Platform"/>
            <consortium name="The Broad Institute Genome Sequencing Center for Infectious Disease"/>
            <person name="Wu L."/>
            <person name="Ma J."/>
        </authorList>
    </citation>
    <scope>NUCLEOTIDE SEQUENCE [LARGE SCALE GENOMIC DNA]</scope>
    <source>
        <strain evidence="2">JCM 30331</strain>
    </source>
</reference>
<dbReference type="Proteomes" id="UP000647587">
    <property type="component" value="Unassembled WGS sequence"/>
</dbReference>
<dbReference type="RefSeq" id="WP_189010190.1">
    <property type="nucleotide sequence ID" value="NZ_BMPP01000013.1"/>
</dbReference>
<dbReference type="EMBL" id="BMPP01000013">
    <property type="protein sequence ID" value="GGK33666.1"/>
    <property type="molecule type" value="Genomic_DNA"/>
</dbReference>
<organism evidence="1 2">
    <name type="scientific">Deinococcus malanensis</name>
    <dbReference type="NCBI Taxonomy" id="1706855"/>
    <lineage>
        <taxon>Bacteria</taxon>
        <taxon>Thermotogati</taxon>
        <taxon>Deinococcota</taxon>
        <taxon>Deinococci</taxon>
        <taxon>Deinococcales</taxon>
        <taxon>Deinococcaceae</taxon>
        <taxon>Deinococcus</taxon>
    </lineage>
</organism>
<sequence>MTHPATIQSPLHEGAQVVTHCGQCLLVHHFNTDDLVDEPLAARALHLVNLGPGLVFLNAVTIRRAEHGELQDYGFRVGAVVEPGTPFELMTSARMLDFLRSIGAPPPSEGPAELTVYDLTVQFFTAQGPQELRVGLRAGTVGHQVGTYFVTVVYD</sequence>
<proteinExistence type="predicted"/>
<name>A0ABQ2EZJ0_9DEIO</name>
<protein>
    <submittedName>
        <fullName evidence="1">Uncharacterized protein</fullName>
    </submittedName>
</protein>